<evidence type="ECO:0000259" key="16">
    <source>
        <dbReference type="Pfam" id="PF07715"/>
    </source>
</evidence>
<evidence type="ECO:0000256" key="1">
    <source>
        <dbReference type="ARBA" id="ARBA00004571"/>
    </source>
</evidence>
<keyword evidence="5 11" id="KW-0812">Transmembrane</keyword>
<evidence type="ECO:0000256" key="13">
    <source>
        <dbReference type="SAM" id="MobiDB-lite"/>
    </source>
</evidence>
<keyword evidence="2 11" id="KW-0813">Transport</keyword>
<evidence type="ECO:0000256" key="6">
    <source>
        <dbReference type="ARBA" id="ARBA00023004"/>
    </source>
</evidence>
<keyword evidence="14" id="KW-0732">Signal</keyword>
<name>A0A1I7LZD7_9BURK</name>
<dbReference type="PANTHER" id="PTHR32552:SF81">
    <property type="entry name" value="TONB-DEPENDENT OUTER MEMBRANE RECEPTOR"/>
    <property type="match status" value="1"/>
</dbReference>
<dbReference type="GO" id="GO:0006826">
    <property type="term" value="P:iron ion transport"/>
    <property type="evidence" value="ECO:0007669"/>
    <property type="project" value="UniProtKB-KW"/>
</dbReference>
<dbReference type="InterPro" id="IPR039426">
    <property type="entry name" value="TonB-dep_rcpt-like"/>
</dbReference>
<dbReference type="InterPro" id="IPR000531">
    <property type="entry name" value="Beta-barrel_TonB"/>
</dbReference>
<dbReference type="RefSeq" id="WP_143133386.1">
    <property type="nucleotide sequence ID" value="NZ_FPBO01000044.1"/>
</dbReference>
<keyword evidence="18" id="KW-1185">Reference proteome</keyword>
<dbReference type="STRING" id="1035707.SAMN05216552_104435"/>
<evidence type="ECO:0000256" key="4">
    <source>
        <dbReference type="ARBA" id="ARBA00022496"/>
    </source>
</evidence>
<evidence type="ECO:0000313" key="18">
    <source>
        <dbReference type="Proteomes" id="UP000199391"/>
    </source>
</evidence>
<keyword evidence="4" id="KW-0410">Iron transport</keyword>
<keyword evidence="9 11" id="KW-0472">Membrane</keyword>
<sequence>MLEHSKFQKTAVAAAVAAFMACAAPARAQSEGAAEAPAAAPTAAPAPAAADKGQIQEVIVTAQKRASTAQKTAAAITVFDAKTLEKNGVATLQDLTKLAPGVSLGQDAAKVVVTMRGVSSRDTTEIGDPAVSISTDGFYIQRPTGLSGSVFDLERVEVLRGPQGTLYGRSATGGAINFITAKPGKELEGKVGLGIGNYGLVTSEGMINLPLGEEWAARAAFQSSRHKGYRTNEAPAVPGDDDDTTSARVHLQYTPTSRLKVLLTGQHTHIGGVGPSVEGVPIVGAVNNNVMPVVDAKGQPHGTPNQYIDTTIKSLQLNASYDLDFASLIYSGGYRDMHYLHLRDLDGLSGNANYFSANERPVDTSHELRMVSQGEGRLKWQFGGYYFKEKMDLLSYYQTYAVANSPGTIFVFDYDVLAVSKALFGQASYEVVDGLTVDIGLRGSQDEKTRSGYQNLGNGVAPQPGNISSRKNTHHLGLNWQLTPTNLLYAKYSTGYKAGGFTSVITGLGAGATVSQVSYNPETISAIEVGSKNQFFQRRLQLNLSAFTYDYKDQQVAVNNGGTSYTVNAGKSRIAGGELEFQARPTANDRFDGSIAYLKGEFKDFCTNKNTQGVCTRNLAGNEPAQAPRWQIGAGYEHGFEVPGGTLTPRIQTHYESKSYLGVDNYARQTQKSYHRSDAMLTYAEDSGKWTLQAYVRNIENAKVMTVANANFGSYNYAYSAPRTFGVKLTHSW</sequence>
<dbReference type="PROSITE" id="PS51257">
    <property type="entry name" value="PROKAR_LIPOPROTEIN"/>
    <property type="match status" value="1"/>
</dbReference>
<evidence type="ECO:0000256" key="11">
    <source>
        <dbReference type="PROSITE-ProRule" id="PRU01360"/>
    </source>
</evidence>
<protein>
    <submittedName>
        <fullName evidence="17">Iron complex outermembrane recepter protein</fullName>
    </submittedName>
</protein>
<reference evidence="18" key="1">
    <citation type="submission" date="2016-10" db="EMBL/GenBank/DDBJ databases">
        <authorList>
            <person name="Varghese N."/>
            <person name="Submissions S."/>
        </authorList>
    </citation>
    <scope>NUCLEOTIDE SEQUENCE [LARGE SCALE GENOMIC DNA]</scope>
    <source>
        <strain evidence="18">CGMCC 1.11014</strain>
    </source>
</reference>
<dbReference type="InterPro" id="IPR036942">
    <property type="entry name" value="Beta-barrel_TonB_sf"/>
</dbReference>
<proteinExistence type="inferred from homology"/>
<evidence type="ECO:0000256" key="9">
    <source>
        <dbReference type="ARBA" id="ARBA00023136"/>
    </source>
</evidence>
<evidence type="ECO:0000256" key="2">
    <source>
        <dbReference type="ARBA" id="ARBA00022448"/>
    </source>
</evidence>
<keyword evidence="3 11" id="KW-1134">Transmembrane beta strand</keyword>
<dbReference type="SUPFAM" id="SSF56935">
    <property type="entry name" value="Porins"/>
    <property type="match status" value="1"/>
</dbReference>
<dbReference type="GO" id="GO:0009279">
    <property type="term" value="C:cell outer membrane"/>
    <property type="evidence" value="ECO:0007669"/>
    <property type="project" value="UniProtKB-SubCell"/>
</dbReference>
<evidence type="ECO:0000256" key="3">
    <source>
        <dbReference type="ARBA" id="ARBA00022452"/>
    </source>
</evidence>
<evidence type="ECO:0000256" key="10">
    <source>
        <dbReference type="ARBA" id="ARBA00023237"/>
    </source>
</evidence>
<dbReference type="PROSITE" id="PS52016">
    <property type="entry name" value="TONB_DEPENDENT_REC_3"/>
    <property type="match status" value="1"/>
</dbReference>
<dbReference type="PANTHER" id="PTHR32552">
    <property type="entry name" value="FERRICHROME IRON RECEPTOR-RELATED"/>
    <property type="match status" value="1"/>
</dbReference>
<dbReference type="Gene3D" id="2.40.170.20">
    <property type="entry name" value="TonB-dependent receptor, beta-barrel domain"/>
    <property type="match status" value="1"/>
</dbReference>
<dbReference type="InterPro" id="IPR012910">
    <property type="entry name" value="Plug_dom"/>
</dbReference>
<dbReference type="EMBL" id="FPBO01000044">
    <property type="protein sequence ID" value="SFV15039.1"/>
    <property type="molecule type" value="Genomic_DNA"/>
</dbReference>
<evidence type="ECO:0000256" key="12">
    <source>
        <dbReference type="RuleBase" id="RU003357"/>
    </source>
</evidence>
<gene>
    <name evidence="17" type="ORF">SAMN05216552_104435</name>
</gene>
<organism evidence="17 18">
    <name type="scientific">Pseudoduganella namucuonensis</name>
    <dbReference type="NCBI Taxonomy" id="1035707"/>
    <lineage>
        <taxon>Bacteria</taxon>
        <taxon>Pseudomonadati</taxon>
        <taxon>Pseudomonadota</taxon>
        <taxon>Betaproteobacteria</taxon>
        <taxon>Burkholderiales</taxon>
        <taxon>Oxalobacteraceae</taxon>
        <taxon>Telluria group</taxon>
        <taxon>Pseudoduganella</taxon>
    </lineage>
</organism>
<comment type="similarity">
    <text evidence="11 12">Belongs to the TonB-dependent receptor family.</text>
</comment>
<evidence type="ECO:0000256" key="7">
    <source>
        <dbReference type="ARBA" id="ARBA00023065"/>
    </source>
</evidence>
<keyword evidence="7" id="KW-0406">Ion transport</keyword>
<dbReference type="Pfam" id="PF00593">
    <property type="entry name" value="TonB_dep_Rec_b-barrel"/>
    <property type="match status" value="1"/>
</dbReference>
<evidence type="ECO:0000259" key="15">
    <source>
        <dbReference type="Pfam" id="PF00593"/>
    </source>
</evidence>
<keyword evidence="8 12" id="KW-0798">TonB box</keyword>
<dbReference type="Pfam" id="PF07715">
    <property type="entry name" value="Plug"/>
    <property type="match status" value="1"/>
</dbReference>
<dbReference type="CDD" id="cd01347">
    <property type="entry name" value="ligand_gated_channel"/>
    <property type="match status" value="1"/>
</dbReference>
<evidence type="ECO:0000256" key="14">
    <source>
        <dbReference type="SAM" id="SignalP"/>
    </source>
</evidence>
<keyword evidence="6" id="KW-0408">Iron</keyword>
<feature type="domain" description="TonB-dependent receptor-like beta-barrel" evidence="15">
    <location>
        <begin position="301"/>
        <end position="699"/>
    </location>
</feature>
<comment type="subcellular location">
    <subcellularLocation>
        <location evidence="1 11">Cell outer membrane</location>
        <topology evidence="1 11">Multi-pass membrane protein</topology>
    </subcellularLocation>
</comment>
<evidence type="ECO:0000313" key="17">
    <source>
        <dbReference type="EMBL" id="SFV15039.1"/>
    </source>
</evidence>
<dbReference type="OrthoDB" id="8538693at2"/>
<keyword evidence="10 11" id="KW-0998">Cell outer membrane</keyword>
<feature type="chain" id="PRO_5011797234" evidence="14">
    <location>
        <begin position="29"/>
        <end position="733"/>
    </location>
</feature>
<feature type="signal peptide" evidence="14">
    <location>
        <begin position="1"/>
        <end position="28"/>
    </location>
</feature>
<evidence type="ECO:0000256" key="8">
    <source>
        <dbReference type="ARBA" id="ARBA00023077"/>
    </source>
</evidence>
<evidence type="ECO:0000256" key="5">
    <source>
        <dbReference type="ARBA" id="ARBA00022692"/>
    </source>
</evidence>
<feature type="domain" description="TonB-dependent receptor plug" evidence="16">
    <location>
        <begin position="69"/>
        <end position="175"/>
    </location>
</feature>
<dbReference type="AlphaFoldDB" id="A0A1I7LZD7"/>
<accession>A0A1I7LZD7</accession>
<feature type="region of interest" description="Disordered" evidence="13">
    <location>
        <begin position="226"/>
        <end position="245"/>
    </location>
</feature>
<dbReference type="Proteomes" id="UP000199391">
    <property type="component" value="Unassembled WGS sequence"/>
</dbReference>